<feature type="transmembrane region" description="Helical" evidence="1">
    <location>
        <begin position="113"/>
        <end position="131"/>
    </location>
</feature>
<comment type="caution">
    <text evidence="2">The sequence shown here is derived from an EMBL/GenBank/DDBJ whole genome shotgun (WGS) entry which is preliminary data.</text>
</comment>
<evidence type="ECO:0000256" key="1">
    <source>
        <dbReference type="SAM" id="Phobius"/>
    </source>
</evidence>
<dbReference type="InterPro" id="IPR010390">
    <property type="entry name" value="ABC-2_transporter-like"/>
</dbReference>
<accession>A0A0G0JMA4</accession>
<dbReference type="STRING" id="1618545.US53_C0006G0013"/>
<organism evidence="2 3">
    <name type="scientific">Candidatus Woesebacteria bacterium GW2011_GWA1_37_7</name>
    <dbReference type="NCBI Taxonomy" id="1618545"/>
    <lineage>
        <taxon>Bacteria</taxon>
        <taxon>Candidatus Woeseibacteriota</taxon>
    </lineage>
</organism>
<keyword evidence="1" id="KW-0812">Transmembrane</keyword>
<evidence type="ECO:0008006" key="4">
    <source>
        <dbReference type="Google" id="ProtNLM"/>
    </source>
</evidence>
<sequence>MNKYIEIFKISYTQEFAYKLSFIMWRVRNVIQIFVAFYLWDTIFYFSGRELFGYDRSRILSYFFGLIFIKALVLSARAQDVAGDIARGEIMNYLLKPVNYFKYWLVRDFSSKTLNIVFALIESVVLFLIFKPPIFLQTDMVQIAFFILSIVIAVLIYFLLLFSVNSIPFWAPELGWGGHFLVTVIIVEFLSGSLFPLDILPYNLQNFLSYTPFPYLIFFPLQIYLGKIKGLVVIKGILVSVTWIIFLWYFMNRIWKSGLKAYQAYGR</sequence>
<dbReference type="Proteomes" id="UP000034591">
    <property type="component" value="Unassembled WGS sequence"/>
</dbReference>
<dbReference type="AlphaFoldDB" id="A0A0G0JMA4"/>
<reference evidence="2 3" key="1">
    <citation type="journal article" date="2015" name="Nature">
        <title>rRNA introns, odd ribosomes, and small enigmatic genomes across a large radiation of phyla.</title>
        <authorList>
            <person name="Brown C.T."/>
            <person name="Hug L.A."/>
            <person name="Thomas B.C."/>
            <person name="Sharon I."/>
            <person name="Castelle C.J."/>
            <person name="Singh A."/>
            <person name="Wilkins M.J."/>
            <person name="Williams K.H."/>
            <person name="Banfield J.F."/>
        </authorList>
    </citation>
    <scope>NUCLEOTIDE SEQUENCE [LARGE SCALE GENOMIC DNA]</scope>
</reference>
<name>A0A0G0JMA4_9BACT</name>
<protein>
    <recommendedName>
        <fullName evidence="4">ABC transporter permease protein</fullName>
    </recommendedName>
</protein>
<feature type="transmembrane region" description="Helical" evidence="1">
    <location>
        <begin position="30"/>
        <end position="47"/>
    </location>
</feature>
<dbReference type="PANTHER" id="PTHR36832:SF1">
    <property type="entry name" value="SLR1174 PROTEIN"/>
    <property type="match status" value="1"/>
</dbReference>
<proteinExistence type="predicted"/>
<feature type="transmembrane region" description="Helical" evidence="1">
    <location>
        <begin position="176"/>
        <end position="195"/>
    </location>
</feature>
<keyword evidence="1" id="KW-0472">Membrane</keyword>
<feature type="transmembrane region" description="Helical" evidence="1">
    <location>
        <begin position="143"/>
        <end position="164"/>
    </location>
</feature>
<evidence type="ECO:0000313" key="2">
    <source>
        <dbReference type="EMBL" id="KKQ37919.1"/>
    </source>
</evidence>
<dbReference type="EMBL" id="LBTI01000006">
    <property type="protein sequence ID" value="KKQ37919.1"/>
    <property type="molecule type" value="Genomic_DNA"/>
</dbReference>
<dbReference type="PANTHER" id="PTHR36832">
    <property type="entry name" value="SLR1174 PROTEIN-RELATED"/>
    <property type="match status" value="1"/>
</dbReference>
<feature type="transmembrane region" description="Helical" evidence="1">
    <location>
        <begin position="59"/>
        <end position="78"/>
    </location>
</feature>
<dbReference type="Pfam" id="PF06182">
    <property type="entry name" value="ABC2_membrane_6"/>
    <property type="match status" value="1"/>
</dbReference>
<keyword evidence="1" id="KW-1133">Transmembrane helix</keyword>
<feature type="transmembrane region" description="Helical" evidence="1">
    <location>
        <begin position="231"/>
        <end position="250"/>
    </location>
</feature>
<evidence type="ECO:0000313" key="3">
    <source>
        <dbReference type="Proteomes" id="UP000034591"/>
    </source>
</evidence>
<feature type="transmembrane region" description="Helical" evidence="1">
    <location>
        <begin position="207"/>
        <end position="225"/>
    </location>
</feature>
<gene>
    <name evidence="2" type="ORF">US53_C0006G0013</name>
</gene>